<keyword evidence="2" id="KW-1185">Reference proteome</keyword>
<proteinExistence type="predicted"/>
<dbReference type="AlphaFoldDB" id="A0A9D4CMT9"/>
<dbReference type="EMBL" id="JAIWYP010000012">
    <property type="protein sequence ID" value="KAH3728295.1"/>
    <property type="molecule type" value="Genomic_DNA"/>
</dbReference>
<organism evidence="1 2">
    <name type="scientific">Dreissena polymorpha</name>
    <name type="common">Zebra mussel</name>
    <name type="synonym">Mytilus polymorpha</name>
    <dbReference type="NCBI Taxonomy" id="45954"/>
    <lineage>
        <taxon>Eukaryota</taxon>
        <taxon>Metazoa</taxon>
        <taxon>Spiralia</taxon>
        <taxon>Lophotrochozoa</taxon>
        <taxon>Mollusca</taxon>
        <taxon>Bivalvia</taxon>
        <taxon>Autobranchia</taxon>
        <taxon>Heteroconchia</taxon>
        <taxon>Euheterodonta</taxon>
        <taxon>Imparidentia</taxon>
        <taxon>Neoheterodontei</taxon>
        <taxon>Myida</taxon>
        <taxon>Dreissenoidea</taxon>
        <taxon>Dreissenidae</taxon>
        <taxon>Dreissena</taxon>
    </lineage>
</organism>
<comment type="caution">
    <text evidence="1">The sequence shown here is derived from an EMBL/GenBank/DDBJ whole genome shotgun (WGS) entry which is preliminary data.</text>
</comment>
<reference evidence="1" key="1">
    <citation type="journal article" date="2019" name="bioRxiv">
        <title>The Genome of the Zebra Mussel, Dreissena polymorpha: A Resource for Invasive Species Research.</title>
        <authorList>
            <person name="McCartney M.A."/>
            <person name="Auch B."/>
            <person name="Kono T."/>
            <person name="Mallez S."/>
            <person name="Zhang Y."/>
            <person name="Obille A."/>
            <person name="Becker A."/>
            <person name="Abrahante J.E."/>
            <person name="Garbe J."/>
            <person name="Badalamenti J.P."/>
            <person name="Herman A."/>
            <person name="Mangelson H."/>
            <person name="Liachko I."/>
            <person name="Sullivan S."/>
            <person name="Sone E.D."/>
            <person name="Koren S."/>
            <person name="Silverstein K.A.T."/>
            <person name="Beckman K.B."/>
            <person name="Gohl D.M."/>
        </authorList>
    </citation>
    <scope>NUCLEOTIDE SEQUENCE</scope>
    <source>
        <strain evidence="1">Duluth1</strain>
        <tissue evidence="1">Whole animal</tissue>
    </source>
</reference>
<evidence type="ECO:0000313" key="1">
    <source>
        <dbReference type="EMBL" id="KAH3728295.1"/>
    </source>
</evidence>
<accession>A0A9D4CMT9</accession>
<name>A0A9D4CMT9_DREPO</name>
<sequence>MNGEKLEEGTSFKFLRVTIFVPYLFHRRGLMVCALCVCESVCESVTLFGILR</sequence>
<dbReference type="Proteomes" id="UP000828390">
    <property type="component" value="Unassembled WGS sequence"/>
</dbReference>
<gene>
    <name evidence="1" type="ORF">DPMN_054249</name>
</gene>
<evidence type="ECO:0000313" key="2">
    <source>
        <dbReference type="Proteomes" id="UP000828390"/>
    </source>
</evidence>
<reference evidence="1" key="2">
    <citation type="submission" date="2020-11" db="EMBL/GenBank/DDBJ databases">
        <authorList>
            <person name="McCartney M.A."/>
            <person name="Auch B."/>
            <person name="Kono T."/>
            <person name="Mallez S."/>
            <person name="Becker A."/>
            <person name="Gohl D.M."/>
            <person name="Silverstein K.A.T."/>
            <person name="Koren S."/>
            <person name="Bechman K.B."/>
            <person name="Herman A."/>
            <person name="Abrahante J.E."/>
            <person name="Garbe J."/>
        </authorList>
    </citation>
    <scope>NUCLEOTIDE SEQUENCE</scope>
    <source>
        <strain evidence="1">Duluth1</strain>
        <tissue evidence="1">Whole animal</tissue>
    </source>
</reference>
<protein>
    <submittedName>
        <fullName evidence="1">Uncharacterized protein</fullName>
    </submittedName>
</protein>